<feature type="signal peptide" evidence="1">
    <location>
        <begin position="1"/>
        <end position="24"/>
    </location>
</feature>
<evidence type="ECO:0000313" key="2">
    <source>
        <dbReference type="EMBL" id="MEJ1248361.1"/>
    </source>
</evidence>
<evidence type="ECO:0008006" key="4">
    <source>
        <dbReference type="Google" id="ProtNLM"/>
    </source>
</evidence>
<evidence type="ECO:0000313" key="3">
    <source>
        <dbReference type="Proteomes" id="UP001364472"/>
    </source>
</evidence>
<organism evidence="2 3">
    <name type="scientific">Denitratimonas tolerans</name>
    <dbReference type="NCBI Taxonomy" id="1338420"/>
    <lineage>
        <taxon>Bacteria</taxon>
        <taxon>Pseudomonadati</taxon>
        <taxon>Pseudomonadota</taxon>
        <taxon>Gammaproteobacteria</taxon>
        <taxon>Lysobacterales</taxon>
        <taxon>Lysobacteraceae</taxon>
        <taxon>Denitratimonas</taxon>
    </lineage>
</organism>
<gene>
    <name evidence="2" type="ORF">WB794_01535</name>
</gene>
<evidence type="ECO:0000256" key="1">
    <source>
        <dbReference type="SAM" id="SignalP"/>
    </source>
</evidence>
<feature type="chain" id="PRO_5043510951" description="Sensory transduction regulator" evidence="1">
    <location>
        <begin position="25"/>
        <end position="176"/>
    </location>
</feature>
<protein>
    <recommendedName>
        <fullName evidence="4">Sensory transduction regulator</fullName>
    </recommendedName>
</protein>
<dbReference type="PROSITE" id="PS51257">
    <property type="entry name" value="PROKAR_LIPOPROTEIN"/>
    <property type="match status" value="1"/>
</dbReference>
<keyword evidence="3" id="KW-1185">Reference proteome</keyword>
<name>A0AAW9R0P0_9GAMM</name>
<sequence length="176" mass="19097">MPRFIHSGLVTLLVACCLPLVAHGASNADIEPAAAESSATPAVPDPRIGPLLKAHGTPFTIDDDGDYRILVDLGDDRTQIVWVRSVVHETGEQRIREVWTYGYRSDERRIPATVANRLLSENFDLILGAWARSEGNAVLVLKIPADADADTLNEAIDLAASIGDRMEKQLVSGDEL</sequence>
<dbReference type="RefSeq" id="WP_337334083.1">
    <property type="nucleotide sequence ID" value="NZ_JBBDHC010000002.1"/>
</dbReference>
<accession>A0AAW9R0P0</accession>
<comment type="caution">
    <text evidence="2">The sequence shown here is derived from an EMBL/GenBank/DDBJ whole genome shotgun (WGS) entry which is preliminary data.</text>
</comment>
<dbReference type="EMBL" id="JBBDHC010000002">
    <property type="protein sequence ID" value="MEJ1248361.1"/>
    <property type="molecule type" value="Genomic_DNA"/>
</dbReference>
<reference evidence="2 3" key="1">
    <citation type="journal article" date="2016" name="Antonie Van Leeuwenhoek">
        <title>Denitratimonas tolerans gen. nov., sp. nov., a denitrifying bacterium isolated from a bioreactor for tannery wastewater treatment.</title>
        <authorList>
            <person name="Han S.I."/>
            <person name="Kim J.O."/>
            <person name="Lee Y.R."/>
            <person name="Ekpeghere K.I."/>
            <person name="Koh S.C."/>
            <person name="Whang K.S."/>
        </authorList>
    </citation>
    <scope>NUCLEOTIDE SEQUENCE [LARGE SCALE GENOMIC DNA]</scope>
    <source>
        <strain evidence="2 3">KACC 17565</strain>
    </source>
</reference>
<proteinExistence type="predicted"/>
<dbReference type="Proteomes" id="UP001364472">
    <property type="component" value="Unassembled WGS sequence"/>
</dbReference>
<keyword evidence="1" id="KW-0732">Signal</keyword>
<dbReference type="AlphaFoldDB" id="A0AAW9R0P0"/>